<name>A0A8S5VDS0_9CAUD</name>
<sequence length="173" mass="19791">MDDTQHYVKQWDLLIAHPPCTYLSNAGARWLWAGHKLNQERYQRGLEAKEFFMAFYNAPIKHICVENPIPSAVYEMPKPSQMIQPYEFYGKDHPWTKKTCLWLKGLPNLALVEAVEPKGPYCPCGTSANKGNVRNRGAAKRGEDAKNRAKTFHGIARAFAEQFSEYIENEGDE</sequence>
<reference evidence="1" key="1">
    <citation type="journal article" date="2021" name="Proc. Natl. Acad. Sci. U.S.A.">
        <title>A Catalog of Tens of Thousands of Viruses from Human Metagenomes Reveals Hidden Associations with Chronic Diseases.</title>
        <authorList>
            <person name="Tisza M.J."/>
            <person name="Buck C.B."/>
        </authorList>
    </citation>
    <scope>NUCLEOTIDE SEQUENCE</scope>
    <source>
        <strain evidence="1">CtGa111</strain>
    </source>
</reference>
<evidence type="ECO:0000313" key="1">
    <source>
        <dbReference type="EMBL" id="DAG04869.1"/>
    </source>
</evidence>
<accession>A0A8S5VDS0</accession>
<dbReference type="EMBL" id="BK016245">
    <property type="protein sequence ID" value="DAG04869.1"/>
    <property type="molecule type" value="Genomic_DNA"/>
</dbReference>
<proteinExistence type="predicted"/>
<organism evidence="1">
    <name type="scientific">Siphoviridae sp. ctGa111</name>
    <dbReference type="NCBI Taxonomy" id="2825413"/>
    <lineage>
        <taxon>Viruses</taxon>
        <taxon>Duplodnaviria</taxon>
        <taxon>Heunggongvirae</taxon>
        <taxon>Uroviricota</taxon>
        <taxon>Caudoviricetes</taxon>
    </lineage>
</organism>
<protein>
    <submittedName>
        <fullName evidence="1">tRNA (Cytosine(38)-C(5))-methyltransferase</fullName>
    </submittedName>
</protein>